<evidence type="ECO:0000256" key="1">
    <source>
        <dbReference type="SAM" id="SignalP"/>
    </source>
</evidence>
<keyword evidence="3" id="KW-1185">Reference proteome</keyword>
<comment type="caution">
    <text evidence="2">The sequence shown here is derived from an EMBL/GenBank/DDBJ whole genome shotgun (WGS) entry which is preliminary data.</text>
</comment>
<evidence type="ECO:0000313" key="2">
    <source>
        <dbReference type="EMBL" id="KRR19992.1"/>
    </source>
</evidence>
<reference evidence="2 3" key="1">
    <citation type="submission" date="2014-03" db="EMBL/GenBank/DDBJ databases">
        <title>Bradyrhizobium valentinum sp. nov., isolated from effective nodules of Lupinus mariae-josephae, a lupine endemic of basic-lime soils in Eastern Spain.</title>
        <authorList>
            <person name="Duran D."/>
            <person name="Rey L."/>
            <person name="Navarro A."/>
            <person name="Busquets A."/>
            <person name="Imperial J."/>
            <person name="Ruiz-Argueso T."/>
        </authorList>
    </citation>
    <scope>NUCLEOTIDE SEQUENCE [LARGE SCALE GENOMIC DNA]</scope>
    <source>
        <strain evidence="2 3">Ro19</strain>
    </source>
</reference>
<gene>
    <name evidence="2" type="ORF">CQ13_08670</name>
</gene>
<feature type="chain" id="PRO_5006444154" evidence="1">
    <location>
        <begin position="29"/>
        <end position="121"/>
    </location>
</feature>
<sequence>MEGLMKQLSFSLPALLFGIILYAPQAYAQAKCTQGYVWREAARGDYVCVTPQTRRQAWNDNARQDARRAGRGQYGYETCKQGYVWREATTDDKVCVTPATRDQARYDNSRARQRVHAQRID</sequence>
<feature type="signal peptide" evidence="1">
    <location>
        <begin position="1"/>
        <end position="28"/>
    </location>
</feature>
<accession>A0A0R3MI35</accession>
<protein>
    <submittedName>
        <fullName evidence="2">Uncharacterized protein</fullName>
    </submittedName>
</protein>
<name>A0A0R3MI35_9BRAD</name>
<dbReference type="AlphaFoldDB" id="A0A0R3MI35"/>
<proteinExistence type="predicted"/>
<organism evidence="2 3">
    <name type="scientific">Bradyrhizobium retamae</name>
    <dbReference type="NCBI Taxonomy" id="1300035"/>
    <lineage>
        <taxon>Bacteria</taxon>
        <taxon>Pseudomonadati</taxon>
        <taxon>Pseudomonadota</taxon>
        <taxon>Alphaproteobacteria</taxon>
        <taxon>Hyphomicrobiales</taxon>
        <taxon>Nitrobacteraceae</taxon>
        <taxon>Bradyrhizobium</taxon>
    </lineage>
</organism>
<dbReference type="Proteomes" id="UP000052023">
    <property type="component" value="Unassembled WGS sequence"/>
</dbReference>
<keyword evidence="1" id="KW-0732">Signal</keyword>
<evidence type="ECO:0000313" key="3">
    <source>
        <dbReference type="Proteomes" id="UP000052023"/>
    </source>
</evidence>
<dbReference type="EMBL" id="LLYA01000181">
    <property type="protein sequence ID" value="KRR19992.1"/>
    <property type="molecule type" value="Genomic_DNA"/>
</dbReference>